<dbReference type="Proteomes" id="UP000266934">
    <property type="component" value="Chromosome"/>
</dbReference>
<evidence type="ECO:0000259" key="1">
    <source>
        <dbReference type="Pfam" id="PF08770"/>
    </source>
</evidence>
<gene>
    <name evidence="2" type="ORF">BLTE_08530</name>
</gene>
<sequence length="109" mass="11831">MTAPGRPRVRVPARATPGEVIEIRTLIDHPMETGLRKNADGNPIPRDMLASFTALANGAEVFSAVFRNATSANPYLVFHARIDGPTAFTFIWTHEDGRTEQATATVAVN</sequence>
<dbReference type="InterPro" id="IPR013783">
    <property type="entry name" value="Ig-like_fold"/>
</dbReference>
<dbReference type="KEGG" id="blag:BLTE_08530"/>
<dbReference type="NCBIfam" id="TIGR04490">
    <property type="entry name" value="SoxZ_true"/>
    <property type="match status" value="1"/>
</dbReference>
<dbReference type="EMBL" id="AP018907">
    <property type="protein sequence ID" value="BBF92168.1"/>
    <property type="molecule type" value="Genomic_DNA"/>
</dbReference>
<accession>A0A348FXY5</accession>
<dbReference type="AlphaFoldDB" id="A0A348FXY5"/>
<dbReference type="OrthoDB" id="9795530at2"/>
<dbReference type="Pfam" id="PF08770">
    <property type="entry name" value="SoxZ"/>
    <property type="match status" value="1"/>
</dbReference>
<dbReference type="InterPro" id="IPR014880">
    <property type="entry name" value="SoxZ_dom"/>
</dbReference>
<reference evidence="2 3" key="1">
    <citation type="submission" date="2018-08" db="EMBL/GenBank/DDBJ databases">
        <title>Complete genome sequencing of Blastochloris tepida GI.</title>
        <authorList>
            <person name="Tsukatani Y."/>
            <person name="Mori H."/>
        </authorList>
    </citation>
    <scope>NUCLEOTIDE SEQUENCE [LARGE SCALE GENOMIC DNA]</scope>
    <source>
        <strain evidence="2 3">GI</strain>
    </source>
</reference>
<organism evidence="2 3">
    <name type="scientific">Blastochloris tepida</name>
    <dbReference type="NCBI Taxonomy" id="2233851"/>
    <lineage>
        <taxon>Bacteria</taxon>
        <taxon>Pseudomonadati</taxon>
        <taxon>Pseudomonadota</taxon>
        <taxon>Alphaproteobacteria</taxon>
        <taxon>Hyphomicrobiales</taxon>
        <taxon>Blastochloridaceae</taxon>
        <taxon>Blastochloris</taxon>
    </lineage>
</organism>
<evidence type="ECO:0000313" key="2">
    <source>
        <dbReference type="EMBL" id="BBF92168.1"/>
    </source>
</evidence>
<keyword evidence="3" id="KW-1185">Reference proteome</keyword>
<dbReference type="Gene3D" id="2.60.40.10">
    <property type="entry name" value="Immunoglobulins"/>
    <property type="match status" value="1"/>
</dbReference>
<feature type="domain" description="Sulphur oxidation protein SoxZ" evidence="1">
    <location>
        <begin position="10"/>
        <end position="104"/>
    </location>
</feature>
<proteinExistence type="predicted"/>
<protein>
    <submittedName>
        <fullName evidence="2">Thiosulfate oxidation carrier complex protein SoxZ</fullName>
    </submittedName>
</protein>
<dbReference type="RefSeq" id="WP_126397919.1">
    <property type="nucleotide sequence ID" value="NZ_AP018907.1"/>
</dbReference>
<dbReference type="SUPFAM" id="SSF81296">
    <property type="entry name" value="E set domains"/>
    <property type="match status" value="1"/>
</dbReference>
<dbReference type="InterPro" id="IPR014756">
    <property type="entry name" value="Ig_E-set"/>
</dbReference>
<evidence type="ECO:0000313" key="3">
    <source>
        <dbReference type="Proteomes" id="UP000266934"/>
    </source>
</evidence>
<dbReference type="InterPro" id="IPR030995">
    <property type="entry name" value="SoxZ"/>
</dbReference>
<name>A0A348FXY5_9HYPH</name>